<reference evidence="6 7" key="1">
    <citation type="submission" date="2021-06" db="EMBL/GenBank/DDBJ databases">
        <authorList>
            <person name="Sun Q."/>
            <person name="Li D."/>
        </authorList>
    </citation>
    <scope>NUCLEOTIDE SEQUENCE [LARGE SCALE GENOMIC DNA]</scope>
    <source>
        <strain evidence="6 7">MSJ-1</strain>
    </source>
</reference>
<comment type="cofactor">
    <cofactor evidence="5">
        <name>FAD</name>
        <dbReference type="ChEBI" id="CHEBI:57692"/>
    </cofactor>
</comment>
<evidence type="ECO:0000313" key="7">
    <source>
        <dbReference type="Proteomes" id="UP000783742"/>
    </source>
</evidence>
<protein>
    <recommendedName>
        <fullName evidence="5">Methylenetetrahydrofolate reductase</fullName>
        <ecNumber evidence="5">1.5.1.54</ecNumber>
    </recommendedName>
</protein>
<keyword evidence="7" id="KW-1185">Reference proteome</keyword>
<dbReference type="NCBIfam" id="TIGR00676">
    <property type="entry name" value="fadh2"/>
    <property type="match status" value="1"/>
</dbReference>
<evidence type="ECO:0000256" key="3">
    <source>
        <dbReference type="ARBA" id="ARBA00034478"/>
    </source>
</evidence>
<evidence type="ECO:0000256" key="2">
    <source>
        <dbReference type="ARBA" id="ARBA00023167"/>
    </source>
</evidence>
<comment type="pathway">
    <text evidence="3">Amino-acid biosynthesis; L-methionine biosynthesis via de novo pathway.</text>
</comment>
<accession>A0ABS6FGV4</accession>
<dbReference type="PANTHER" id="PTHR45754:SF3">
    <property type="entry name" value="METHYLENETETRAHYDROFOLATE REDUCTASE (NADPH)"/>
    <property type="match status" value="1"/>
</dbReference>
<dbReference type="Pfam" id="PF02219">
    <property type="entry name" value="MTHFR"/>
    <property type="match status" value="1"/>
</dbReference>
<dbReference type="EC" id="1.5.1.54" evidence="5"/>
<evidence type="ECO:0000256" key="4">
    <source>
        <dbReference type="ARBA" id="ARBA00048628"/>
    </source>
</evidence>
<organism evidence="6 7">
    <name type="scientific">Peptoniphilus ovalis</name>
    <dbReference type="NCBI Taxonomy" id="2841503"/>
    <lineage>
        <taxon>Bacteria</taxon>
        <taxon>Bacillati</taxon>
        <taxon>Bacillota</taxon>
        <taxon>Tissierellia</taxon>
        <taxon>Tissierellales</taxon>
        <taxon>Peptoniphilaceae</taxon>
        <taxon>Peptoniphilus</taxon>
    </lineage>
</organism>
<keyword evidence="1" id="KW-0028">Amino-acid biosynthesis</keyword>
<name>A0ABS6FGV4_9FIRM</name>
<evidence type="ECO:0000313" key="6">
    <source>
        <dbReference type="EMBL" id="MBU5669410.1"/>
    </source>
</evidence>
<keyword evidence="5" id="KW-0285">Flavoprotein</keyword>
<sequence length="290" mass="32652">MKTTEIFKYKQVFSYEVFPPKKSSNVSTIYKTIEELKKLAPDSISVTYGALGAKNNEETFKIASAIKSYGIESITHLPCIGLTKEDVLEKLEELKKLRIENILALRGDLPEGDYKKGDFTYASDLIRFIKENGNFNIIAACYPEGHIDCKNIVEDVKNLKIKVDAGASQLMTQLFLDNNVFYNFKEKCELADINVPIEAGIMPVVNKKQIEKMTSLCGVKLPKKFIKIMERYEHNPVAMRDAGIAYAIDQIVDLIAQGVDGIHLYTMNNSYIARKVHEAVANLLLEKKAS</sequence>
<comment type="catalytic activity">
    <reaction evidence="4">
        <text>(6S)-5-methyl-5,6,7,8-tetrahydrofolate + NAD(+) = (6R)-5,10-methylene-5,6,7,8-tetrahydrofolate + NADH + H(+)</text>
        <dbReference type="Rhea" id="RHEA:19821"/>
        <dbReference type="ChEBI" id="CHEBI:15378"/>
        <dbReference type="ChEBI" id="CHEBI:15636"/>
        <dbReference type="ChEBI" id="CHEBI:18608"/>
        <dbReference type="ChEBI" id="CHEBI:57540"/>
        <dbReference type="ChEBI" id="CHEBI:57945"/>
        <dbReference type="EC" id="1.5.1.54"/>
    </reaction>
    <physiologicalReaction direction="right-to-left" evidence="4">
        <dbReference type="Rhea" id="RHEA:19823"/>
    </physiologicalReaction>
</comment>
<dbReference type="CDD" id="cd00537">
    <property type="entry name" value="MTHFR"/>
    <property type="match status" value="1"/>
</dbReference>
<gene>
    <name evidence="6" type="primary">metF</name>
    <name evidence="6" type="ORF">KQI68_06100</name>
</gene>
<comment type="caution">
    <text evidence="6">The sequence shown here is derived from an EMBL/GenBank/DDBJ whole genome shotgun (WGS) entry which is preliminary data.</text>
</comment>
<evidence type="ECO:0000256" key="1">
    <source>
        <dbReference type="ARBA" id="ARBA00022605"/>
    </source>
</evidence>
<comment type="pathway">
    <text evidence="5">One-carbon metabolism; tetrahydrofolate interconversion.</text>
</comment>
<keyword evidence="5 6" id="KW-0560">Oxidoreductase</keyword>
<keyword evidence="5" id="KW-0274">FAD</keyword>
<proteinExistence type="inferred from homology"/>
<dbReference type="PANTHER" id="PTHR45754">
    <property type="entry name" value="METHYLENETETRAHYDROFOLATE REDUCTASE"/>
    <property type="match status" value="1"/>
</dbReference>
<dbReference type="InterPro" id="IPR003171">
    <property type="entry name" value="Mehydrof_redctse-like"/>
</dbReference>
<keyword evidence="2" id="KW-0486">Methionine biosynthesis</keyword>
<dbReference type="RefSeq" id="WP_216549244.1">
    <property type="nucleotide sequence ID" value="NZ_JAHLQO010000004.1"/>
</dbReference>
<dbReference type="InterPro" id="IPR004620">
    <property type="entry name" value="MTHF_reductase_bac"/>
</dbReference>
<dbReference type="EMBL" id="JAHLQO010000004">
    <property type="protein sequence ID" value="MBU5669410.1"/>
    <property type="molecule type" value="Genomic_DNA"/>
</dbReference>
<dbReference type="GO" id="GO:0004489">
    <property type="term" value="F:methylenetetrahydrofolate reductase [NAD(P)H] activity"/>
    <property type="evidence" value="ECO:0007669"/>
    <property type="project" value="UniProtKB-EC"/>
</dbReference>
<comment type="similarity">
    <text evidence="5">Belongs to the methylenetetrahydrofolate reductase family.</text>
</comment>
<evidence type="ECO:0000256" key="5">
    <source>
        <dbReference type="RuleBase" id="RU003862"/>
    </source>
</evidence>
<dbReference type="Proteomes" id="UP000783742">
    <property type="component" value="Unassembled WGS sequence"/>
</dbReference>